<evidence type="ECO:0000313" key="9">
    <source>
        <dbReference type="Proteomes" id="UP000066480"/>
    </source>
</evidence>
<dbReference type="STRING" id="571913.VV02_24765"/>
<evidence type="ECO:0000256" key="5">
    <source>
        <dbReference type="ARBA" id="ARBA00023014"/>
    </source>
</evidence>
<dbReference type="InterPro" id="IPR017900">
    <property type="entry name" value="4Fe4S_Fe_S_CS"/>
</dbReference>
<dbReference type="InterPro" id="IPR009051">
    <property type="entry name" value="Helical_ferredxn"/>
</dbReference>
<organism evidence="8 9">
    <name type="scientific">Luteipulveratus mongoliensis</name>
    <dbReference type="NCBI Taxonomy" id="571913"/>
    <lineage>
        <taxon>Bacteria</taxon>
        <taxon>Bacillati</taxon>
        <taxon>Actinomycetota</taxon>
        <taxon>Actinomycetes</taxon>
        <taxon>Micrococcales</taxon>
        <taxon>Dermacoccaceae</taxon>
        <taxon>Luteipulveratus</taxon>
    </lineage>
</organism>
<dbReference type="InterPro" id="IPR051460">
    <property type="entry name" value="HdrC_iron-sulfur_subunit"/>
</dbReference>
<feature type="transmembrane region" description="Helical" evidence="6">
    <location>
        <begin position="217"/>
        <end position="240"/>
    </location>
</feature>
<dbReference type="InterPro" id="IPR017896">
    <property type="entry name" value="4Fe4S_Fe-S-bd"/>
</dbReference>
<protein>
    <submittedName>
        <fullName evidence="8">Fe-S oxidoreductase</fullName>
    </submittedName>
</protein>
<sequence>MSALQIIAAVITMPVTLVAIALFARAIRTMMATYRLGQPESRTNNPGARTWTLIREFLGHTRMSRLPVVAVAHWFTMLSFGLLVLTLVNAIGQVFKPSFMLPLISHFPPYEWIVDVFAVLGFFGIITLMLVRRKNHPGRNPSPQGRYSRFFGSTFWQAYYVELTILTVTICIFSLRALEYGLYKVTGEHDANALHFPLSFPLGELFAKMSEHSIEQMIVVVAAIKILISFAWMITISLNVTMGVAWHRFLAFFNIWFKRNADGRTALGPLKPMQLAGKPIDFENLDELMGDEESDDVKLGVGKVEDFTWKGLLDFSTCTECGRCQSQCPAWNTEKPLSPKLLMMTLRENANAKAPYLKAVAAGSAPSEEPAAVTTALIGDTSYDLSAPLTAYNPHGPDAVIDQDVLWSCTTCGACVEQCPVDIEHVDHIVDMRRYQVLIESAFPSELGGLFKNLENKQNPWGMSARARLDWAKDLPFEVKVIGSDIESAEDVEWLFWVGCAGAYEDRAKKTTRAVAELLNTAGVDFAVLGDGETCTGDPARRAGNEMLFQTLAAGNVETLNDAKVKKIVVTCAHCFNTIKNEYPQVGGEYEVVHHTQLLNRLVREKKLVPVARPDEADTSGAASTAESVTYHDPCYLGRHNGVYAPPRELIGALPGVELKEMERSGEKSFCCGAGGARMWMEEKLGSRINLNRTDEAVATGADRIAIGCPFCRVMMTDGLTAKQADGEAREEVEVVDVANMLLAAVRRGKDPVGADA</sequence>
<dbReference type="EMBL" id="CP011112">
    <property type="protein sequence ID" value="AKU18304.1"/>
    <property type="molecule type" value="Genomic_DNA"/>
</dbReference>
<dbReference type="AlphaFoldDB" id="A0A0K1JNL2"/>
<evidence type="ECO:0000256" key="6">
    <source>
        <dbReference type="SAM" id="Phobius"/>
    </source>
</evidence>
<proteinExistence type="predicted"/>
<evidence type="ECO:0000313" key="8">
    <source>
        <dbReference type="EMBL" id="AKU18304.1"/>
    </source>
</evidence>
<dbReference type="GO" id="GO:0005886">
    <property type="term" value="C:plasma membrane"/>
    <property type="evidence" value="ECO:0007669"/>
    <property type="project" value="TreeGrafter"/>
</dbReference>
<evidence type="ECO:0000259" key="7">
    <source>
        <dbReference type="PROSITE" id="PS51379"/>
    </source>
</evidence>
<keyword evidence="4" id="KW-0408">Iron</keyword>
<dbReference type="PROSITE" id="PS00198">
    <property type="entry name" value="4FE4S_FER_1"/>
    <property type="match status" value="1"/>
</dbReference>
<keyword evidence="6" id="KW-0812">Transmembrane</keyword>
<evidence type="ECO:0000256" key="3">
    <source>
        <dbReference type="ARBA" id="ARBA00023002"/>
    </source>
</evidence>
<dbReference type="KEGG" id="lmoi:VV02_24765"/>
<dbReference type="RefSeq" id="WP_052595980.1">
    <property type="nucleotide sequence ID" value="NZ_CP011112.1"/>
</dbReference>
<dbReference type="PATRIC" id="fig|571913.6.peg.5021"/>
<dbReference type="Gene3D" id="1.10.1060.10">
    <property type="entry name" value="Alpha-helical ferredoxin"/>
    <property type="match status" value="1"/>
</dbReference>
<keyword evidence="3" id="KW-0560">Oxidoreductase</keyword>
<dbReference type="PANTHER" id="PTHR43255">
    <property type="entry name" value="IRON-SULFUR-BINDING OXIDOREDUCTASE FADF-RELATED-RELATED"/>
    <property type="match status" value="1"/>
</dbReference>
<keyword evidence="9" id="KW-1185">Reference proteome</keyword>
<keyword evidence="5" id="KW-0411">Iron-sulfur</keyword>
<dbReference type="GO" id="GO:0051539">
    <property type="term" value="F:4 iron, 4 sulfur cluster binding"/>
    <property type="evidence" value="ECO:0007669"/>
    <property type="project" value="UniProtKB-KW"/>
</dbReference>
<keyword evidence="6" id="KW-0472">Membrane</keyword>
<dbReference type="PROSITE" id="PS51379">
    <property type="entry name" value="4FE4S_FER_2"/>
    <property type="match status" value="2"/>
</dbReference>
<reference evidence="8 9" key="1">
    <citation type="submission" date="2015-03" db="EMBL/GenBank/DDBJ databases">
        <title>Luteipulveratus halotolerans sp. nov., a novel actinobacterium (Dermacoccaceae) from Sarawak, Malaysia.</title>
        <authorList>
            <person name="Juboi H."/>
            <person name="Basik A."/>
            <person name="Shamsul S.S."/>
            <person name="Arnold P."/>
            <person name="Schmitt E.K."/>
            <person name="Sanglier J.-J."/>
            <person name="Yeo T."/>
        </authorList>
    </citation>
    <scope>NUCLEOTIDE SEQUENCE [LARGE SCALE GENOMIC DNA]</scope>
    <source>
        <strain evidence="8 9">MN07-A0370</strain>
    </source>
</reference>
<dbReference type="Proteomes" id="UP000066480">
    <property type="component" value="Chromosome"/>
</dbReference>
<dbReference type="InterPro" id="IPR004017">
    <property type="entry name" value="Cys_rich_dom"/>
</dbReference>
<keyword evidence="2" id="KW-0479">Metal-binding</keyword>
<keyword evidence="6" id="KW-1133">Transmembrane helix</keyword>
<feature type="transmembrane region" description="Helical" evidence="6">
    <location>
        <begin position="68"/>
        <end position="92"/>
    </location>
</feature>
<feature type="transmembrane region" description="Helical" evidence="6">
    <location>
        <begin position="112"/>
        <end position="131"/>
    </location>
</feature>
<dbReference type="SUPFAM" id="SSF46548">
    <property type="entry name" value="alpha-helical ferredoxin"/>
    <property type="match status" value="1"/>
</dbReference>
<feature type="domain" description="4Fe-4S ferredoxin-type" evidence="7">
    <location>
        <begin position="309"/>
        <end position="339"/>
    </location>
</feature>
<dbReference type="Pfam" id="PF13187">
    <property type="entry name" value="Fer4_9"/>
    <property type="match status" value="1"/>
</dbReference>
<feature type="domain" description="4Fe-4S ferredoxin-type" evidence="7">
    <location>
        <begin position="397"/>
        <end position="429"/>
    </location>
</feature>
<dbReference type="GO" id="GO:0016491">
    <property type="term" value="F:oxidoreductase activity"/>
    <property type="evidence" value="ECO:0007669"/>
    <property type="project" value="UniProtKB-KW"/>
</dbReference>
<name>A0A0K1JNL2_9MICO</name>
<evidence type="ECO:0000256" key="4">
    <source>
        <dbReference type="ARBA" id="ARBA00023004"/>
    </source>
</evidence>
<evidence type="ECO:0000256" key="1">
    <source>
        <dbReference type="ARBA" id="ARBA00022485"/>
    </source>
</evidence>
<gene>
    <name evidence="8" type="ORF">VV02_24765</name>
</gene>
<keyword evidence="1" id="KW-0004">4Fe-4S</keyword>
<evidence type="ECO:0000256" key="2">
    <source>
        <dbReference type="ARBA" id="ARBA00022723"/>
    </source>
</evidence>
<dbReference type="GO" id="GO:0046872">
    <property type="term" value="F:metal ion binding"/>
    <property type="evidence" value="ECO:0007669"/>
    <property type="project" value="UniProtKB-KW"/>
</dbReference>
<dbReference type="Pfam" id="PF02754">
    <property type="entry name" value="CCG"/>
    <property type="match status" value="2"/>
</dbReference>
<dbReference type="OrthoDB" id="9794954at2"/>
<feature type="transmembrane region" description="Helical" evidence="6">
    <location>
        <begin position="6"/>
        <end position="27"/>
    </location>
</feature>
<accession>A0A0K1JNL2</accession>
<dbReference type="PANTHER" id="PTHR43255:SF1">
    <property type="entry name" value="IRON-SULFUR-BINDING OXIDOREDUCTASE FADF-RELATED"/>
    <property type="match status" value="1"/>
</dbReference>